<dbReference type="AlphaFoldDB" id="A0A2I0IN37"/>
<evidence type="ECO:0000313" key="1">
    <source>
        <dbReference type="EMBL" id="PKI45424.1"/>
    </source>
</evidence>
<organism evidence="1 2">
    <name type="scientific">Punica granatum</name>
    <name type="common">Pomegranate</name>
    <dbReference type="NCBI Taxonomy" id="22663"/>
    <lineage>
        <taxon>Eukaryota</taxon>
        <taxon>Viridiplantae</taxon>
        <taxon>Streptophyta</taxon>
        <taxon>Embryophyta</taxon>
        <taxon>Tracheophyta</taxon>
        <taxon>Spermatophyta</taxon>
        <taxon>Magnoliopsida</taxon>
        <taxon>eudicotyledons</taxon>
        <taxon>Gunneridae</taxon>
        <taxon>Pentapetalae</taxon>
        <taxon>rosids</taxon>
        <taxon>malvids</taxon>
        <taxon>Myrtales</taxon>
        <taxon>Lythraceae</taxon>
        <taxon>Punica</taxon>
    </lineage>
</organism>
<proteinExistence type="predicted"/>
<dbReference type="EMBL" id="PGOL01002722">
    <property type="protein sequence ID" value="PKI45424.1"/>
    <property type="molecule type" value="Genomic_DNA"/>
</dbReference>
<keyword evidence="2" id="KW-1185">Reference proteome</keyword>
<accession>A0A2I0IN37</accession>
<comment type="caution">
    <text evidence="1">The sequence shown here is derived from an EMBL/GenBank/DDBJ whole genome shotgun (WGS) entry which is preliminary data.</text>
</comment>
<dbReference type="Proteomes" id="UP000233551">
    <property type="component" value="Unassembled WGS sequence"/>
</dbReference>
<gene>
    <name evidence="1" type="ORF">CRG98_034229</name>
</gene>
<name>A0A2I0IN37_PUNGR</name>
<evidence type="ECO:0000313" key="2">
    <source>
        <dbReference type="Proteomes" id="UP000233551"/>
    </source>
</evidence>
<reference evidence="1 2" key="1">
    <citation type="submission" date="2017-11" db="EMBL/GenBank/DDBJ databases">
        <title>De-novo sequencing of pomegranate (Punica granatum L.) genome.</title>
        <authorList>
            <person name="Akparov Z."/>
            <person name="Amiraslanov A."/>
            <person name="Hajiyeva S."/>
            <person name="Abbasov M."/>
            <person name="Kaur K."/>
            <person name="Hamwieh A."/>
            <person name="Solovyev V."/>
            <person name="Salamov A."/>
            <person name="Braich B."/>
            <person name="Kosarev P."/>
            <person name="Mahmoud A."/>
            <person name="Hajiyev E."/>
            <person name="Babayeva S."/>
            <person name="Izzatullayeva V."/>
            <person name="Mammadov A."/>
            <person name="Mammadov A."/>
            <person name="Sharifova S."/>
            <person name="Ojaghi J."/>
            <person name="Eynullazada K."/>
            <person name="Bayramov B."/>
            <person name="Abdulazimova A."/>
            <person name="Shahmuradov I."/>
        </authorList>
    </citation>
    <scope>NUCLEOTIDE SEQUENCE [LARGE SCALE GENOMIC DNA]</scope>
    <source>
        <strain evidence="2">cv. AG2017</strain>
        <tissue evidence="1">Leaf</tissue>
    </source>
</reference>
<protein>
    <submittedName>
        <fullName evidence="1">Uncharacterized protein</fullName>
    </submittedName>
</protein>
<sequence length="83" mass="9023">MKTPQTMMITTEKKIVAEAQVLVEADDDREPAVELALEKAEPRLAPLLPSLLHEGSLLRGFASSSSSIGTIYGDRDDDNIIGR</sequence>